<sequence length="62" mass="7185">MSEQQKTTQAMTARTQTFSYKPSQTTEAARSLAEVDRIRDPERRYEAFARHMAQFPPTIASY</sequence>
<evidence type="ECO:0000256" key="1">
    <source>
        <dbReference type="SAM" id="MobiDB-lite"/>
    </source>
</evidence>
<accession>A0ABT7TII5</accession>
<feature type="region of interest" description="Disordered" evidence="1">
    <location>
        <begin position="1"/>
        <end position="34"/>
    </location>
</feature>
<protein>
    <submittedName>
        <fullName evidence="2">Uncharacterized protein</fullName>
    </submittedName>
</protein>
<organism evidence="2 3">
    <name type="scientific">Curtobacterium subtropicum</name>
    <dbReference type="NCBI Taxonomy" id="3055138"/>
    <lineage>
        <taxon>Bacteria</taxon>
        <taxon>Bacillati</taxon>
        <taxon>Actinomycetota</taxon>
        <taxon>Actinomycetes</taxon>
        <taxon>Micrococcales</taxon>
        <taxon>Microbacteriaceae</taxon>
        <taxon>Curtobacterium</taxon>
    </lineage>
</organism>
<evidence type="ECO:0000313" key="2">
    <source>
        <dbReference type="EMBL" id="MDM7888737.1"/>
    </source>
</evidence>
<dbReference type="EMBL" id="JAUCMM010000006">
    <property type="protein sequence ID" value="MDM7888737.1"/>
    <property type="molecule type" value="Genomic_DNA"/>
</dbReference>
<reference evidence="2 3" key="1">
    <citation type="submission" date="2023-06" db="EMBL/GenBank/DDBJ databases">
        <authorList>
            <person name="Feng G."/>
            <person name="Li J."/>
            <person name="Zhu H."/>
        </authorList>
    </citation>
    <scope>NUCLEOTIDE SEQUENCE [LARGE SCALE GENOMIC DNA]</scope>
    <source>
        <strain evidence="2 3">RHCJP20</strain>
    </source>
</reference>
<feature type="compositionally biased region" description="Polar residues" evidence="1">
    <location>
        <begin position="1"/>
        <end position="28"/>
    </location>
</feature>
<keyword evidence="3" id="KW-1185">Reference proteome</keyword>
<dbReference type="RefSeq" id="WP_289470345.1">
    <property type="nucleotide sequence ID" value="NZ_JAUCMM010000006.1"/>
</dbReference>
<evidence type="ECO:0000313" key="3">
    <source>
        <dbReference type="Proteomes" id="UP001235720"/>
    </source>
</evidence>
<proteinExistence type="predicted"/>
<gene>
    <name evidence="2" type="ORF">QUG98_09750</name>
</gene>
<dbReference type="Proteomes" id="UP001235720">
    <property type="component" value="Unassembled WGS sequence"/>
</dbReference>
<comment type="caution">
    <text evidence="2">The sequence shown here is derived from an EMBL/GenBank/DDBJ whole genome shotgun (WGS) entry which is preliminary data.</text>
</comment>
<name>A0ABT7TII5_9MICO</name>